<dbReference type="PANTHER" id="PTHR12835:SF5">
    <property type="entry name" value="BIOTIN--PROTEIN LIGASE"/>
    <property type="match status" value="1"/>
</dbReference>
<name>A0A9P1KFF8_9CYAN</name>
<keyword evidence="1 3" id="KW-0436">Ligase</keyword>
<dbReference type="SUPFAM" id="SSF55681">
    <property type="entry name" value="Class II aaRS and biotin synthetases"/>
    <property type="match status" value="1"/>
</dbReference>
<dbReference type="InterPro" id="IPR004408">
    <property type="entry name" value="Biotin_CoA_COase_ligase"/>
</dbReference>
<organism evidence="3 4">
    <name type="scientific">Limnospira indica PCC 8005</name>
    <dbReference type="NCBI Taxonomy" id="376219"/>
    <lineage>
        <taxon>Bacteria</taxon>
        <taxon>Bacillati</taxon>
        <taxon>Cyanobacteriota</taxon>
        <taxon>Cyanophyceae</taxon>
        <taxon>Oscillatoriophycideae</taxon>
        <taxon>Oscillatoriales</taxon>
        <taxon>Sirenicapillariaceae</taxon>
        <taxon>Limnospira</taxon>
    </lineage>
</organism>
<dbReference type="Pfam" id="PF03099">
    <property type="entry name" value="BPL_LplA_LipB"/>
    <property type="match status" value="1"/>
</dbReference>
<gene>
    <name evidence="3" type="primary">birA</name>
    <name evidence="3" type="ORF">ARTHRO_30233</name>
</gene>
<dbReference type="InterPro" id="IPR045864">
    <property type="entry name" value="aa-tRNA-synth_II/BPL/LPL"/>
</dbReference>
<evidence type="ECO:0000313" key="4">
    <source>
        <dbReference type="Proteomes" id="UP000032946"/>
    </source>
</evidence>
<dbReference type="CDD" id="cd16442">
    <property type="entry name" value="BPL"/>
    <property type="match status" value="1"/>
</dbReference>
<evidence type="ECO:0000259" key="2">
    <source>
        <dbReference type="PROSITE" id="PS51733"/>
    </source>
</evidence>
<dbReference type="PANTHER" id="PTHR12835">
    <property type="entry name" value="BIOTIN PROTEIN LIGASE"/>
    <property type="match status" value="1"/>
</dbReference>
<dbReference type="PROSITE" id="PS51733">
    <property type="entry name" value="BPL_LPL_CATALYTIC"/>
    <property type="match status" value="1"/>
</dbReference>
<dbReference type="Proteomes" id="UP000032946">
    <property type="component" value="Chromosome"/>
</dbReference>
<accession>A0A9P1KFF8</accession>
<dbReference type="NCBIfam" id="TIGR00121">
    <property type="entry name" value="birA_ligase"/>
    <property type="match status" value="1"/>
</dbReference>
<protein>
    <submittedName>
        <fullName evidence="3">Biotin--[acetyl-CoA-carboxylase] ligase</fullName>
        <ecNumber evidence="3">6.3.4.15</ecNumber>
    </submittedName>
</protein>
<dbReference type="GO" id="GO:0005737">
    <property type="term" value="C:cytoplasm"/>
    <property type="evidence" value="ECO:0007669"/>
    <property type="project" value="TreeGrafter"/>
</dbReference>
<keyword evidence="4" id="KW-1185">Reference proteome</keyword>
<reference evidence="3 4" key="1">
    <citation type="submission" date="2014-02" db="EMBL/GenBank/DDBJ databases">
        <authorList>
            <person name="Genoscope - CEA"/>
        </authorList>
    </citation>
    <scope>NUCLEOTIDE SEQUENCE [LARGE SCALE GENOMIC DNA]</scope>
    <source>
        <strain evidence="3 4">PCC 8005</strain>
    </source>
</reference>
<evidence type="ECO:0000313" key="3">
    <source>
        <dbReference type="EMBL" id="CDM94967.1"/>
    </source>
</evidence>
<dbReference type="RefSeq" id="WP_006669672.1">
    <property type="nucleotide sequence ID" value="NZ_FO818640.1"/>
</dbReference>
<dbReference type="EC" id="6.3.4.15" evidence="3"/>
<feature type="domain" description="BPL/LPL catalytic" evidence="2">
    <location>
        <begin position="19"/>
        <end position="218"/>
    </location>
</feature>
<sequence length="240" mass="26153">MDCDRILGALQALQENAVAVGSPTVSYLDLDASPSILIFDQLGSTNETLWELLNTGKAAPRTTVIALQQTAGRGQWGREWQSELGGLYLSYALALHQTITDAATPQHNYIAWLTQCSAWGIATVLRSRGIPVWLKWPNDLLLTKRKLGGILTETKVHKGKISQAVIGVGLNWSNSVPPTGINLQEFFNAHPTTPGVNSREMLAAIVIWGIELGLMHYAQRGSKGLMSSYMQLLLLNSSDS</sequence>
<evidence type="ECO:0000256" key="1">
    <source>
        <dbReference type="ARBA" id="ARBA00022598"/>
    </source>
</evidence>
<dbReference type="Gene3D" id="3.30.930.10">
    <property type="entry name" value="Bira Bifunctional Protein, Domain 2"/>
    <property type="match status" value="1"/>
</dbReference>
<dbReference type="EMBL" id="FO818640">
    <property type="protein sequence ID" value="CDM94967.1"/>
    <property type="molecule type" value="Genomic_DNA"/>
</dbReference>
<dbReference type="InterPro" id="IPR004143">
    <property type="entry name" value="BPL_LPL_catalytic"/>
</dbReference>
<dbReference type="AlphaFoldDB" id="A0A9P1KFF8"/>
<dbReference type="GO" id="GO:0004077">
    <property type="term" value="F:biotin--[biotin carboxyl-carrier protein] ligase activity"/>
    <property type="evidence" value="ECO:0007669"/>
    <property type="project" value="UniProtKB-EC"/>
</dbReference>
<proteinExistence type="predicted"/>